<dbReference type="Proteomes" id="UP001162802">
    <property type="component" value="Unassembled WGS sequence"/>
</dbReference>
<reference evidence="1" key="1">
    <citation type="submission" date="2022-03" db="EMBL/GenBank/DDBJ databases">
        <title>Identification of a novel bacterium isolated from mangrove sediments.</title>
        <authorList>
            <person name="Pan X."/>
        </authorList>
    </citation>
    <scope>NUCLEOTIDE SEQUENCE</scope>
    <source>
        <strain evidence="1">B2637</strain>
    </source>
</reference>
<gene>
    <name evidence="1" type="ORF">MTR65_07085</name>
</gene>
<protein>
    <recommendedName>
        <fullName evidence="3">DUF4375 domain-containing protein</fullName>
    </recommendedName>
</protein>
<evidence type="ECO:0000313" key="2">
    <source>
        <dbReference type="Proteomes" id="UP001162802"/>
    </source>
</evidence>
<sequence length="310" mass="34453">MTMHFSAIAEKALADGTICAKDVLELRRTGWADGTITAEEAATIFAVNRRLATPEPEWAEFFREAITHFIVEIEEPRGYVSEANARWLIEQIEADGAVCSLTELETLIRVFETALSTPEALRVWAIECLEHEVLTGEGPTRCGGELEKGRVTQAEAALLRRVLFSSGSDRPAGIGRREAELLFRLKDETLGADNAPEWKALFVQGVGNYLQGFTSHTPLDTERAAELERFMNDTTSSVGRFLGQTGRAALNPNHLGKIFGKKPPRREFNALVEAATDITRDEQIWLDERIEANGMVDDYDQALLRFLAEG</sequence>
<name>A0ABT0AB68_9SPHN</name>
<keyword evidence="2" id="KW-1185">Reference proteome</keyword>
<comment type="caution">
    <text evidence="1">The sequence shown here is derived from an EMBL/GenBank/DDBJ whole genome shotgun (WGS) entry which is preliminary data.</text>
</comment>
<dbReference type="RefSeq" id="WP_243798547.1">
    <property type="nucleotide sequence ID" value="NZ_JALHAT010000007.1"/>
</dbReference>
<dbReference type="EMBL" id="JALHAT010000007">
    <property type="protein sequence ID" value="MCJ1960436.1"/>
    <property type="molecule type" value="Genomic_DNA"/>
</dbReference>
<evidence type="ECO:0008006" key="3">
    <source>
        <dbReference type="Google" id="ProtNLM"/>
    </source>
</evidence>
<organism evidence="1 2">
    <name type="scientific">Novosphingobium mangrovi</name>
    <name type="common">ex Hu et al. 2023</name>
    <dbReference type="NCBI Taxonomy" id="2930094"/>
    <lineage>
        <taxon>Bacteria</taxon>
        <taxon>Pseudomonadati</taxon>
        <taxon>Pseudomonadota</taxon>
        <taxon>Alphaproteobacteria</taxon>
        <taxon>Sphingomonadales</taxon>
        <taxon>Sphingomonadaceae</taxon>
        <taxon>Novosphingobium</taxon>
    </lineage>
</organism>
<accession>A0ABT0AB68</accession>
<proteinExistence type="predicted"/>
<evidence type="ECO:0000313" key="1">
    <source>
        <dbReference type="EMBL" id="MCJ1960436.1"/>
    </source>
</evidence>